<keyword evidence="10" id="KW-1185">Reference proteome</keyword>
<organism evidence="9 10">
    <name type="scientific">Chenopodium quinoa</name>
    <name type="common">Quinoa</name>
    <dbReference type="NCBI Taxonomy" id="63459"/>
    <lineage>
        <taxon>Eukaryota</taxon>
        <taxon>Viridiplantae</taxon>
        <taxon>Streptophyta</taxon>
        <taxon>Embryophyta</taxon>
        <taxon>Tracheophyta</taxon>
        <taxon>Spermatophyta</taxon>
        <taxon>Magnoliopsida</taxon>
        <taxon>eudicotyledons</taxon>
        <taxon>Gunneridae</taxon>
        <taxon>Pentapetalae</taxon>
        <taxon>Caryophyllales</taxon>
        <taxon>Chenopodiaceae</taxon>
        <taxon>Chenopodioideae</taxon>
        <taxon>Atripliceae</taxon>
        <taxon>Chenopodium</taxon>
    </lineage>
</organism>
<dbReference type="OMA" id="YHINAQI"/>
<evidence type="ECO:0000256" key="5">
    <source>
        <dbReference type="ARBA" id="ARBA00022723"/>
    </source>
</evidence>
<evidence type="ECO:0000256" key="6">
    <source>
        <dbReference type="ARBA" id="ARBA00022801"/>
    </source>
</evidence>
<evidence type="ECO:0000256" key="1">
    <source>
        <dbReference type="ARBA" id="ARBA00001968"/>
    </source>
</evidence>
<sequence>MAPSTFEWLSGLLEPLLECRDPIGLTINLSAELRLGIGLYRLSTGSDYSEIATRFRVTDQVAKFCSKQLCRVLCTNFRFWVGFPNSVELNSVSQNFKDITGLPNCCGVISCTRFNLSTQESIAAQIVVDSSSRILSIVAGFHGHNSNTKVLKSTTLYKDIQEGKILNSTPVYLGGVEIPQYLVATNNEYPLLPWLIIPYDDPVPGSNEERFNAALRIPRISMLKTVASLRNWGILSKPIEEDFRSGVAYIGACAILHNALLIRGDYSGLCDDLVDYTVNDHGLVQRNGSKTEEITVDGCLIRSALATKQ</sequence>
<comment type="cofactor">
    <cofactor evidence="1">
        <name>a divalent metal cation</name>
        <dbReference type="ChEBI" id="CHEBI:60240"/>
    </cofactor>
</comment>
<dbReference type="Proteomes" id="UP000596660">
    <property type="component" value="Unplaced"/>
</dbReference>
<dbReference type="InterPro" id="IPR045249">
    <property type="entry name" value="HARBI1-like"/>
</dbReference>
<evidence type="ECO:0000313" key="9">
    <source>
        <dbReference type="EnsemblPlants" id="AUR62016805-RA:cds"/>
    </source>
</evidence>
<dbReference type="Gramene" id="AUR62016805-RA">
    <property type="protein sequence ID" value="AUR62016805-RA:cds"/>
    <property type="gene ID" value="AUR62016805"/>
</dbReference>
<keyword evidence="6" id="KW-0378">Hydrolase</keyword>
<evidence type="ECO:0000259" key="8">
    <source>
        <dbReference type="Pfam" id="PF13359"/>
    </source>
</evidence>
<dbReference type="Pfam" id="PF13359">
    <property type="entry name" value="DDE_Tnp_4"/>
    <property type="match status" value="1"/>
</dbReference>
<dbReference type="AlphaFoldDB" id="A0A803LPC6"/>
<reference evidence="9" key="2">
    <citation type="submission" date="2021-03" db="UniProtKB">
        <authorList>
            <consortium name="EnsemblPlants"/>
        </authorList>
    </citation>
    <scope>IDENTIFICATION</scope>
</reference>
<proteinExistence type="inferred from homology"/>
<dbReference type="InterPro" id="IPR027806">
    <property type="entry name" value="HARBI1_dom"/>
</dbReference>
<keyword evidence="7" id="KW-0539">Nucleus</keyword>
<dbReference type="GO" id="GO:0016787">
    <property type="term" value="F:hydrolase activity"/>
    <property type="evidence" value="ECO:0007669"/>
    <property type="project" value="UniProtKB-KW"/>
</dbReference>
<protein>
    <recommendedName>
        <fullName evidence="8">DDE Tnp4 domain-containing protein</fullName>
    </recommendedName>
</protein>
<dbReference type="PANTHER" id="PTHR22930:SF190">
    <property type="entry name" value="OS06G0164500 PROTEIN"/>
    <property type="match status" value="1"/>
</dbReference>
<dbReference type="GO" id="GO:0004518">
    <property type="term" value="F:nuclease activity"/>
    <property type="evidence" value="ECO:0007669"/>
    <property type="project" value="UniProtKB-KW"/>
</dbReference>
<comment type="similarity">
    <text evidence="3">Belongs to the HARBI1 family.</text>
</comment>
<evidence type="ECO:0000256" key="4">
    <source>
        <dbReference type="ARBA" id="ARBA00022722"/>
    </source>
</evidence>
<keyword evidence="4" id="KW-0540">Nuclease</keyword>
<evidence type="ECO:0000256" key="7">
    <source>
        <dbReference type="ARBA" id="ARBA00023242"/>
    </source>
</evidence>
<evidence type="ECO:0000313" key="10">
    <source>
        <dbReference type="Proteomes" id="UP000596660"/>
    </source>
</evidence>
<dbReference type="GO" id="GO:0005634">
    <property type="term" value="C:nucleus"/>
    <property type="evidence" value="ECO:0007669"/>
    <property type="project" value="UniProtKB-SubCell"/>
</dbReference>
<evidence type="ECO:0000256" key="3">
    <source>
        <dbReference type="ARBA" id="ARBA00006958"/>
    </source>
</evidence>
<dbReference type="GO" id="GO:0046872">
    <property type="term" value="F:metal ion binding"/>
    <property type="evidence" value="ECO:0007669"/>
    <property type="project" value="UniProtKB-KW"/>
</dbReference>
<gene>
    <name evidence="9" type="primary">LOC110718401</name>
</gene>
<dbReference type="PANTHER" id="PTHR22930">
    <property type="match status" value="1"/>
</dbReference>
<reference evidence="9" key="1">
    <citation type="journal article" date="2017" name="Nature">
        <title>The genome of Chenopodium quinoa.</title>
        <authorList>
            <person name="Jarvis D.E."/>
            <person name="Ho Y.S."/>
            <person name="Lightfoot D.J."/>
            <person name="Schmoeckel S.M."/>
            <person name="Li B."/>
            <person name="Borm T.J.A."/>
            <person name="Ohyanagi H."/>
            <person name="Mineta K."/>
            <person name="Michell C.T."/>
            <person name="Saber N."/>
            <person name="Kharbatia N.M."/>
            <person name="Rupper R.R."/>
            <person name="Sharp A.R."/>
            <person name="Dally N."/>
            <person name="Boughton B.A."/>
            <person name="Woo Y.H."/>
            <person name="Gao G."/>
            <person name="Schijlen E.G.W.M."/>
            <person name="Guo X."/>
            <person name="Momin A.A."/>
            <person name="Negrao S."/>
            <person name="Al-Babili S."/>
            <person name="Gehring C."/>
            <person name="Roessner U."/>
            <person name="Jung C."/>
            <person name="Murphy K."/>
            <person name="Arold S.T."/>
            <person name="Gojobori T."/>
            <person name="van der Linden C.G."/>
            <person name="van Loo E.N."/>
            <person name="Jellen E.N."/>
            <person name="Maughan P.J."/>
            <person name="Tester M."/>
        </authorList>
    </citation>
    <scope>NUCLEOTIDE SEQUENCE [LARGE SCALE GENOMIC DNA]</scope>
    <source>
        <strain evidence="9">cv. PI 614886</strain>
    </source>
</reference>
<dbReference type="EnsemblPlants" id="AUR62016805-RA">
    <property type="protein sequence ID" value="AUR62016805-RA:cds"/>
    <property type="gene ID" value="AUR62016805"/>
</dbReference>
<name>A0A803LPC6_CHEQI</name>
<feature type="domain" description="DDE Tnp4" evidence="8">
    <location>
        <begin position="119"/>
        <end position="258"/>
    </location>
</feature>
<evidence type="ECO:0000256" key="2">
    <source>
        <dbReference type="ARBA" id="ARBA00004123"/>
    </source>
</evidence>
<accession>A0A803LPC6</accession>
<keyword evidence="5" id="KW-0479">Metal-binding</keyword>
<comment type="subcellular location">
    <subcellularLocation>
        <location evidence="2">Nucleus</location>
    </subcellularLocation>
</comment>